<organism evidence="3 4">
    <name type="scientific">Paludibacterium purpuratum</name>
    <dbReference type="NCBI Taxonomy" id="1144873"/>
    <lineage>
        <taxon>Bacteria</taxon>
        <taxon>Pseudomonadati</taxon>
        <taxon>Pseudomonadota</taxon>
        <taxon>Betaproteobacteria</taxon>
        <taxon>Neisseriales</taxon>
        <taxon>Chromobacteriaceae</taxon>
        <taxon>Paludibacterium</taxon>
    </lineage>
</organism>
<keyword evidence="2" id="KW-0472">Membrane</keyword>
<dbReference type="Gene3D" id="1.20.1600.10">
    <property type="entry name" value="Outer membrane efflux proteins (OEP)"/>
    <property type="match status" value="1"/>
</dbReference>
<evidence type="ECO:0000256" key="2">
    <source>
        <dbReference type="RuleBase" id="RU362097"/>
    </source>
</evidence>
<evidence type="ECO:0000256" key="1">
    <source>
        <dbReference type="ARBA" id="ARBA00007613"/>
    </source>
</evidence>
<dbReference type="InterPro" id="IPR003423">
    <property type="entry name" value="OMP_efflux"/>
</dbReference>
<dbReference type="EMBL" id="SNZP01000009">
    <property type="protein sequence ID" value="TDR77849.1"/>
    <property type="molecule type" value="Genomic_DNA"/>
</dbReference>
<sequence>MTPRSRLTLLTLPFMAGCALLVPDDRPALPSPAHYSSTGDALPAADGIRQQLTDTSAPAAWWQRYHSADLDALVTEGLAHNASLEATRHTLDAARASLRAQIGGSELPSADIGMSQVRQRTLSLPGMLPKTYQDSITSATLNVDWRFNLLGATTLSNRAAAKQVEQQAWQYQAAQRALALNIVTTTIQCAALQAQLEQMTAQRDVLDHLAALTAQREQLGAAAQDDRLAAAQQAADFAASLPAQRATLAATRHALAILLGRSPDNAPAPLPFDSLHLPGTLPLLVPSALLKQRPDVQAADAAIEAAANQVGAARAELFPTLSLSASYGHGGYDWSSFTSPAGLIWSAAGSISQPLFHGGALLARKDAALAQYQAALSQYRQTVLDAFRDVADTLADLQEDATRIEASQQADDATRQRWQDMQRREQLGATALPDTLAAEQQYHGHRIDTLQAQAARLTDSARLFTAMGSTL</sequence>
<proteinExistence type="inferred from homology"/>
<dbReference type="Gene3D" id="2.20.200.10">
    <property type="entry name" value="Outer membrane efflux proteins (OEP)"/>
    <property type="match status" value="1"/>
</dbReference>
<dbReference type="OrthoDB" id="9770517at2"/>
<reference evidence="3 4" key="1">
    <citation type="submission" date="2019-03" db="EMBL/GenBank/DDBJ databases">
        <title>Genomic Encyclopedia of Type Strains, Phase III (KMG-III): the genomes of soil and plant-associated and newly described type strains.</title>
        <authorList>
            <person name="Whitman W."/>
        </authorList>
    </citation>
    <scope>NUCLEOTIDE SEQUENCE [LARGE SCALE GENOMIC DNA]</scope>
    <source>
        <strain evidence="3 4">CECT 8976</strain>
    </source>
</reference>
<keyword evidence="2" id="KW-1134">Transmembrane beta strand</keyword>
<keyword evidence="2" id="KW-0812">Transmembrane</keyword>
<dbReference type="Proteomes" id="UP000295611">
    <property type="component" value="Unassembled WGS sequence"/>
</dbReference>
<protein>
    <submittedName>
        <fullName evidence="3">NodT family efflux transporter outer membrane factor (OMF) lipoprotein</fullName>
    </submittedName>
</protein>
<dbReference type="AlphaFoldDB" id="A0A4R7B292"/>
<dbReference type="InterPro" id="IPR010131">
    <property type="entry name" value="MdtP/NodT-like"/>
</dbReference>
<evidence type="ECO:0000313" key="4">
    <source>
        <dbReference type="Proteomes" id="UP000295611"/>
    </source>
</evidence>
<keyword evidence="4" id="KW-1185">Reference proteome</keyword>
<keyword evidence="2 3" id="KW-0449">Lipoprotein</keyword>
<accession>A0A4R7B292</accession>
<keyword evidence="2" id="KW-0564">Palmitate</keyword>
<dbReference type="PANTHER" id="PTHR30203:SF33">
    <property type="entry name" value="BLR4455 PROTEIN"/>
    <property type="match status" value="1"/>
</dbReference>
<dbReference type="PROSITE" id="PS51257">
    <property type="entry name" value="PROKAR_LIPOPROTEIN"/>
    <property type="match status" value="1"/>
</dbReference>
<dbReference type="GO" id="GO:0015562">
    <property type="term" value="F:efflux transmembrane transporter activity"/>
    <property type="evidence" value="ECO:0007669"/>
    <property type="project" value="InterPro"/>
</dbReference>
<dbReference type="Pfam" id="PF02321">
    <property type="entry name" value="OEP"/>
    <property type="match status" value="1"/>
</dbReference>
<name>A0A4R7B292_9NEIS</name>
<dbReference type="SUPFAM" id="SSF56954">
    <property type="entry name" value="Outer membrane efflux proteins (OEP)"/>
    <property type="match status" value="1"/>
</dbReference>
<dbReference type="RefSeq" id="WP_133681532.1">
    <property type="nucleotide sequence ID" value="NZ_SNZP01000009.1"/>
</dbReference>
<comment type="subcellular location">
    <subcellularLocation>
        <location evidence="2">Cell membrane</location>
        <topology evidence="2">Lipid-anchor</topology>
    </subcellularLocation>
</comment>
<evidence type="ECO:0000313" key="3">
    <source>
        <dbReference type="EMBL" id="TDR77849.1"/>
    </source>
</evidence>
<dbReference type="GO" id="GO:0005886">
    <property type="term" value="C:plasma membrane"/>
    <property type="evidence" value="ECO:0007669"/>
    <property type="project" value="UniProtKB-SubCell"/>
</dbReference>
<dbReference type="NCBIfam" id="TIGR01845">
    <property type="entry name" value="outer_NodT"/>
    <property type="match status" value="1"/>
</dbReference>
<dbReference type="PANTHER" id="PTHR30203">
    <property type="entry name" value="OUTER MEMBRANE CATION EFFLUX PROTEIN"/>
    <property type="match status" value="1"/>
</dbReference>
<comment type="similarity">
    <text evidence="1 2">Belongs to the outer membrane factor (OMF) (TC 1.B.17) family.</text>
</comment>
<comment type="caution">
    <text evidence="3">The sequence shown here is derived from an EMBL/GenBank/DDBJ whole genome shotgun (WGS) entry which is preliminary data.</text>
</comment>
<gene>
    <name evidence="3" type="ORF">DFP86_10989</name>
</gene>